<accession>A0A835W4Z1</accession>
<dbReference type="OrthoDB" id="10680757at2759"/>
<dbReference type="EMBL" id="JAEHOC010000011">
    <property type="protein sequence ID" value="KAG2437294.1"/>
    <property type="molecule type" value="Genomic_DNA"/>
</dbReference>
<proteinExistence type="predicted"/>
<feature type="region of interest" description="Disordered" evidence="1">
    <location>
        <begin position="500"/>
        <end position="528"/>
    </location>
</feature>
<comment type="caution">
    <text evidence="4">The sequence shown here is derived from an EMBL/GenBank/DDBJ whole genome shotgun (WGS) entry which is preliminary data.</text>
</comment>
<feature type="transmembrane region" description="Helical" evidence="2">
    <location>
        <begin position="444"/>
        <end position="466"/>
    </location>
</feature>
<dbReference type="InterPro" id="IPR027417">
    <property type="entry name" value="P-loop_NTPase"/>
</dbReference>
<reference evidence="4" key="1">
    <citation type="journal article" date="2020" name="bioRxiv">
        <title>Comparative genomics of Chlamydomonas.</title>
        <authorList>
            <person name="Craig R.J."/>
            <person name="Hasan A.R."/>
            <person name="Ness R.W."/>
            <person name="Keightley P.D."/>
        </authorList>
    </citation>
    <scope>NUCLEOTIDE SEQUENCE</scope>
    <source>
        <strain evidence="4">SAG 7.73</strain>
    </source>
</reference>
<feature type="domain" description="G" evidence="3">
    <location>
        <begin position="109"/>
        <end position="250"/>
    </location>
</feature>
<organism evidence="4 5">
    <name type="scientific">Chlamydomonas incerta</name>
    <dbReference type="NCBI Taxonomy" id="51695"/>
    <lineage>
        <taxon>Eukaryota</taxon>
        <taxon>Viridiplantae</taxon>
        <taxon>Chlorophyta</taxon>
        <taxon>core chlorophytes</taxon>
        <taxon>Chlorophyceae</taxon>
        <taxon>CS clade</taxon>
        <taxon>Chlamydomonadales</taxon>
        <taxon>Chlamydomonadaceae</taxon>
        <taxon>Chlamydomonas</taxon>
    </lineage>
</organism>
<evidence type="ECO:0000313" key="5">
    <source>
        <dbReference type="Proteomes" id="UP000650467"/>
    </source>
</evidence>
<feature type="compositionally biased region" description="Gly residues" evidence="1">
    <location>
        <begin position="45"/>
        <end position="61"/>
    </location>
</feature>
<dbReference type="Proteomes" id="UP000650467">
    <property type="component" value="Unassembled WGS sequence"/>
</dbReference>
<feature type="compositionally biased region" description="Polar residues" evidence="1">
    <location>
        <begin position="517"/>
        <end position="528"/>
    </location>
</feature>
<keyword evidence="2" id="KW-1133">Transmembrane helix</keyword>
<dbReference type="CDD" id="cd00882">
    <property type="entry name" value="Ras_like_GTPase"/>
    <property type="match status" value="1"/>
</dbReference>
<evidence type="ECO:0000313" key="4">
    <source>
        <dbReference type="EMBL" id="KAG2437294.1"/>
    </source>
</evidence>
<gene>
    <name evidence="4" type="ORF">HXX76_005952</name>
</gene>
<evidence type="ECO:0000256" key="1">
    <source>
        <dbReference type="SAM" id="MobiDB-lite"/>
    </source>
</evidence>
<dbReference type="InterPro" id="IPR006073">
    <property type="entry name" value="GTP-bd"/>
</dbReference>
<evidence type="ECO:0000256" key="2">
    <source>
        <dbReference type="SAM" id="Phobius"/>
    </source>
</evidence>
<dbReference type="SUPFAM" id="SSF52540">
    <property type="entry name" value="P-loop containing nucleoside triphosphate hydrolases"/>
    <property type="match status" value="1"/>
</dbReference>
<feature type="region of interest" description="Disordered" evidence="1">
    <location>
        <begin position="166"/>
        <end position="195"/>
    </location>
</feature>
<dbReference type="Pfam" id="PF01926">
    <property type="entry name" value="MMR_HSR1"/>
    <property type="match status" value="1"/>
</dbReference>
<protein>
    <recommendedName>
        <fullName evidence="3">G domain-containing protein</fullName>
    </recommendedName>
</protein>
<name>A0A835W4Z1_CHLIN</name>
<feature type="region of interest" description="Disordered" evidence="1">
    <location>
        <begin position="1"/>
        <end position="71"/>
    </location>
</feature>
<dbReference type="Gene3D" id="3.40.50.300">
    <property type="entry name" value="P-loop containing nucleotide triphosphate hydrolases"/>
    <property type="match status" value="1"/>
</dbReference>
<sequence length="528" mass="55469">MVEDSFVYPQGDLPSAVPSDDSSGQESSVADPDDGGESQTDAFGCGEGPWSGGENAGGMGKGTDDGVPETAIPGRAFLSTSWREKYMDFAAQSKWEFEEAVGEAEHGFTVAVVGRAGAGKGSLINTLLIDEPQQQRAFVGDGAGNASEGVFKLNTAAGVVTIRDIPGYDGPHQRRAPTAAAPADGQGTSSDPTADSLGVQEFLQRYNLTSSKLGDADAVLYVIDKRANPSAAEIINTLTKHGKLVVLVFTHSENQQDVLRVSGEGALHGACQRRFKTTISDSMTTRQTSAVVEEMSYMLRQVPAFFVVTRLPDAAEVGAAVYEQLRAENAAALDMPALRAYLDRDLVHRLRLLRHVDLEMQAALRPFHTSRLGLGTRLLTVGGGLAAAAGGALVAGPVGAIAGNFISMTVDNLRAMLEMCDAAGILPSGNGGWHHLLHDVAKDVAAIAVAAGALWTAVVPVFGPVIRGATLDRARRHMAAAVQQLGVAAHRRWIQETIPTPHTLNYADEPVDEGQPGASQPGASQHGP</sequence>
<dbReference type="AlphaFoldDB" id="A0A835W4Z1"/>
<dbReference type="GO" id="GO:0005525">
    <property type="term" value="F:GTP binding"/>
    <property type="evidence" value="ECO:0007669"/>
    <property type="project" value="InterPro"/>
</dbReference>
<keyword evidence="5" id="KW-1185">Reference proteome</keyword>
<keyword evidence="2" id="KW-0472">Membrane</keyword>
<keyword evidence="2" id="KW-0812">Transmembrane</keyword>
<evidence type="ECO:0000259" key="3">
    <source>
        <dbReference type="Pfam" id="PF01926"/>
    </source>
</evidence>